<dbReference type="PANTHER" id="PTHR43735">
    <property type="entry name" value="APOPTOSIS-INDUCING FACTOR 1"/>
    <property type="match status" value="1"/>
</dbReference>
<dbReference type="PRINTS" id="PR00368">
    <property type="entry name" value="FADPNR"/>
</dbReference>
<name>A0A448MVH1_9ACTN</name>
<protein>
    <submittedName>
        <fullName evidence="6">Dihydrolipoamide dehydrogenase</fullName>
    </submittedName>
</protein>
<gene>
    <name evidence="6" type="ORF">NCTC12967_00409</name>
</gene>
<evidence type="ECO:0000259" key="5">
    <source>
        <dbReference type="Pfam" id="PF07992"/>
    </source>
</evidence>
<dbReference type="GO" id="GO:0005737">
    <property type="term" value="C:cytoplasm"/>
    <property type="evidence" value="ECO:0007669"/>
    <property type="project" value="TreeGrafter"/>
</dbReference>
<dbReference type="Pfam" id="PF07992">
    <property type="entry name" value="Pyr_redox_2"/>
    <property type="match status" value="1"/>
</dbReference>
<evidence type="ECO:0000256" key="2">
    <source>
        <dbReference type="ARBA" id="ARBA00022630"/>
    </source>
</evidence>
<accession>A0A448MVH1</accession>
<dbReference type="Proteomes" id="UP000273044">
    <property type="component" value="Chromosome"/>
</dbReference>
<comment type="similarity">
    <text evidence="1">Belongs to the FAD-dependent oxidoreductase family.</text>
</comment>
<dbReference type="SUPFAM" id="SSF51905">
    <property type="entry name" value="FAD/NAD(P)-binding domain"/>
    <property type="match status" value="1"/>
</dbReference>
<organism evidence="6 7">
    <name type="scientific">Arachnia propionica</name>
    <dbReference type="NCBI Taxonomy" id="1750"/>
    <lineage>
        <taxon>Bacteria</taxon>
        <taxon>Bacillati</taxon>
        <taxon>Actinomycetota</taxon>
        <taxon>Actinomycetes</taxon>
        <taxon>Propionibacteriales</taxon>
        <taxon>Propionibacteriaceae</taxon>
        <taxon>Arachnia</taxon>
    </lineage>
</organism>
<keyword evidence="7" id="KW-1185">Reference proteome</keyword>
<evidence type="ECO:0000256" key="4">
    <source>
        <dbReference type="ARBA" id="ARBA00023002"/>
    </source>
</evidence>
<dbReference type="GO" id="GO:0004174">
    <property type="term" value="F:electron-transferring-flavoprotein dehydrogenase activity"/>
    <property type="evidence" value="ECO:0007669"/>
    <property type="project" value="TreeGrafter"/>
</dbReference>
<proteinExistence type="inferred from homology"/>
<evidence type="ECO:0000256" key="3">
    <source>
        <dbReference type="ARBA" id="ARBA00022827"/>
    </source>
</evidence>
<dbReference type="InterPro" id="IPR036188">
    <property type="entry name" value="FAD/NAD-bd_sf"/>
</dbReference>
<dbReference type="InterPro" id="IPR023753">
    <property type="entry name" value="FAD/NAD-binding_dom"/>
</dbReference>
<keyword evidence="3" id="KW-0274">FAD</keyword>
<dbReference type="Gene3D" id="3.50.50.60">
    <property type="entry name" value="FAD/NAD(P)-binding domain"/>
    <property type="match status" value="2"/>
</dbReference>
<dbReference type="AlphaFoldDB" id="A0A448MVH1"/>
<sequence length="351" mass="36879">MSHFGSRSRPVSMNTIDAVIIGGGYGGVMAANRLAAKGRRVHLVNDGPTFVNRVRLHQHTATGYEVTRPLGEMLFPEIGLSTQRAVRASAGGVRLADGTELEASHVVIATGSTGNGPATLAGADALRTTLSALPAGARIRVDGAGLSGIETATEIAEAMPHLKVSLTDPAGLFPSGSEGDRRWLANQLPRLGVVWDDGPADLAVDCTGLSAPDLASRSGMPVDGRGRLVVDQTLQAAPGIWGLGDAVVSPQLPHLRMGCATALPMGAHVADNIHRVLAGEAATGFDFGFSFRCVSLGRRNGLIEFVDRCDIPTGRRLTGREGASFKEKICRLVIDAPRRSAAGYRWLGRQR</sequence>
<dbReference type="Gene3D" id="3.50.50.100">
    <property type="match status" value="1"/>
</dbReference>
<feature type="domain" description="FAD/NAD(P)-binding" evidence="5">
    <location>
        <begin position="17"/>
        <end position="158"/>
    </location>
</feature>
<dbReference type="GO" id="GO:0050660">
    <property type="term" value="F:flavin adenine dinucleotide binding"/>
    <property type="evidence" value="ECO:0007669"/>
    <property type="project" value="TreeGrafter"/>
</dbReference>
<dbReference type="GeneID" id="64405905"/>
<evidence type="ECO:0000313" key="6">
    <source>
        <dbReference type="EMBL" id="VEH69145.1"/>
    </source>
</evidence>
<evidence type="ECO:0000313" key="7">
    <source>
        <dbReference type="Proteomes" id="UP000273044"/>
    </source>
</evidence>
<dbReference type="PANTHER" id="PTHR43735:SF3">
    <property type="entry name" value="FERROPTOSIS SUPPRESSOR PROTEIN 1"/>
    <property type="match status" value="1"/>
</dbReference>
<keyword evidence="2" id="KW-0285">Flavoprotein</keyword>
<dbReference type="RefSeq" id="WP_061787211.1">
    <property type="nucleotide sequence ID" value="NZ_LR134406.1"/>
</dbReference>
<reference evidence="6 7" key="1">
    <citation type="submission" date="2018-12" db="EMBL/GenBank/DDBJ databases">
        <authorList>
            <consortium name="Pathogen Informatics"/>
        </authorList>
    </citation>
    <scope>NUCLEOTIDE SEQUENCE [LARGE SCALE GENOMIC DNA]</scope>
    <source>
        <strain evidence="6 7">NCTC12967</strain>
    </source>
</reference>
<dbReference type="EMBL" id="LR134406">
    <property type="protein sequence ID" value="VEH69145.1"/>
    <property type="molecule type" value="Genomic_DNA"/>
</dbReference>
<evidence type="ECO:0000256" key="1">
    <source>
        <dbReference type="ARBA" id="ARBA00006442"/>
    </source>
</evidence>
<keyword evidence="4" id="KW-0560">Oxidoreductase</keyword>